<dbReference type="STRING" id="1344418.A0A1D2VMQ7"/>
<dbReference type="PANTHER" id="PTHR48081:SF31">
    <property type="entry name" value="STERYL ACETYL HYDROLASE MUG81-RELATED"/>
    <property type="match status" value="1"/>
</dbReference>
<keyword evidence="1" id="KW-0378">Hydrolase</keyword>
<dbReference type="InterPro" id="IPR050300">
    <property type="entry name" value="GDXG_lipolytic_enzyme"/>
</dbReference>
<dbReference type="Pfam" id="PF10340">
    <property type="entry name" value="Say1_Mug180"/>
    <property type="match status" value="1"/>
</dbReference>
<dbReference type="OrthoDB" id="408631at2759"/>
<accession>A0A1D2VMQ7</accession>
<gene>
    <name evidence="2" type="ORF">ASCRUDRAFT_74353</name>
</gene>
<dbReference type="GeneID" id="30966288"/>
<dbReference type="EMBL" id="KV454476">
    <property type="protein sequence ID" value="ODV62896.1"/>
    <property type="molecule type" value="Genomic_DNA"/>
</dbReference>
<reference evidence="3" key="1">
    <citation type="submission" date="2016-05" db="EMBL/GenBank/DDBJ databases">
        <title>Comparative genomics of biotechnologically important yeasts.</title>
        <authorList>
            <consortium name="DOE Joint Genome Institute"/>
            <person name="Riley R."/>
            <person name="Haridas S."/>
            <person name="Wolfe K.H."/>
            <person name="Lopes M.R."/>
            <person name="Hittinger C.T."/>
            <person name="Goker M."/>
            <person name="Salamov A."/>
            <person name="Wisecaver J."/>
            <person name="Long T.M."/>
            <person name="Aerts A.L."/>
            <person name="Barry K."/>
            <person name="Choi C."/>
            <person name="Clum A."/>
            <person name="Coughlan A.Y."/>
            <person name="Deshpande S."/>
            <person name="Douglass A.P."/>
            <person name="Hanson S.J."/>
            <person name="Klenk H.-P."/>
            <person name="Labutti K."/>
            <person name="Lapidus A."/>
            <person name="Lindquist E."/>
            <person name="Lipzen A."/>
            <person name="Meier-Kolthoff J.P."/>
            <person name="Ohm R.A."/>
            <person name="Otillar R.P."/>
            <person name="Pangilinan J."/>
            <person name="Peng Y."/>
            <person name="Rokas A."/>
            <person name="Rosa C.A."/>
            <person name="Scheuner C."/>
            <person name="Sibirny A.A."/>
            <person name="Slot J.C."/>
            <person name="Stielow J.B."/>
            <person name="Sun H."/>
            <person name="Kurtzman C.P."/>
            <person name="Blackwell M."/>
            <person name="Grigoriev I.V."/>
            <person name="Jeffries T.W."/>
        </authorList>
    </citation>
    <scope>NUCLEOTIDE SEQUENCE [LARGE SCALE GENOMIC DNA]</scope>
    <source>
        <strain evidence="3">DSM 1968</strain>
    </source>
</reference>
<dbReference type="FunCoup" id="A0A1D2VMQ7">
    <property type="interactions" value="20"/>
</dbReference>
<dbReference type="InterPro" id="IPR029058">
    <property type="entry name" value="AB_hydrolase_fold"/>
</dbReference>
<evidence type="ECO:0008006" key="4">
    <source>
        <dbReference type="Google" id="ProtNLM"/>
    </source>
</evidence>
<dbReference type="InterPro" id="IPR019436">
    <property type="entry name" value="Say1-like"/>
</dbReference>
<organism evidence="2 3">
    <name type="scientific">Ascoidea rubescens DSM 1968</name>
    <dbReference type="NCBI Taxonomy" id="1344418"/>
    <lineage>
        <taxon>Eukaryota</taxon>
        <taxon>Fungi</taxon>
        <taxon>Dikarya</taxon>
        <taxon>Ascomycota</taxon>
        <taxon>Saccharomycotina</taxon>
        <taxon>Saccharomycetes</taxon>
        <taxon>Ascoideaceae</taxon>
        <taxon>Ascoidea</taxon>
    </lineage>
</organism>
<keyword evidence="3" id="KW-1185">Reference proteome</keyword>
<dbReference type="SUPFAM" id="SSF53474">
    <property type="entry name" value="alpha/beta-Hydrolases"/>
    <property type="match status" value="1"/>
</dbReference>
<protein>
    <recommendedName>
        <fullName evidence="4">Alpha/beta-hydrolase</fullName>
    </recommendedName>
</protein>
<evidence type="ECO:0000256" key="1">
    <source>
        <dbReference type="ARBA" id="ARBA00022801"/>
    </source>
</evidence>
<sequence length="400" mass="46211">MVNFFYKSRKLNVKNSSYLKNTNLFEFIVIKILKHQLKNFKPNGIGGVILNDFKLFKFFHKYRNYGTSLHLNLLGIIKIDKIKNINGLKGFNGFWIHNPDKTYAHDLILFYIHGGGFNSNPSYLYIEFLNSLLESLFLKGFKNPAVFIPSFVKRKNSIIIDQQYPQQLNRLSKIWNYINEINPNSNIVLMGDSTGGTLALSLLLHITKPNKLIENSTQLKKPLAMLLISPVTNIFYHNSKLQYEYNLEHDLSNDEFSSEDDNNNILSEVLDNCPDFITEKTIANWSESYLSDYSNKLDPYLNPGMCESIDVWSKAIPSIGISIIYGEEEYLSNDIAQFTKILKSAGKVKVDAISREIHNWPILNYYVSKDNKKKSKGIELISERLTNMILWQTPSHFEDY</sequence>
<dbReference type="GO" id="GO:0016787">
    <property type="term" value="F:hydrolase activity"/>
    <property type="evidence" value="ECO:0007669"/>
    <property type="project" value="UniProtKB-KW"/>
</dbReference>
<dbReference type="RefSeq" id="XP_020049203.1">
    <property type="nucleotide sequence ID" value="XM_020192652.1"/>
</dbReference>
<dbReference type="InParanoid" id="A0A1D2VMQ7"/>
<dbReference type="PANTHER" id="PTHR48081">
    <property type="entry name" value="AB HYDROLASE SUPERFAMILY PROTEIN C4A8.06C"/>
    <property type="match status" value="1"/>
</dbReference>
<dbReference type="Proteomes" id="UP000095038">
    <property type="component" value="Unassembled WGS sequence"/>
</dbReference>
<name>A0A1D2VMQ7_9ASCO</name>
<dbReference type="Gene3D" id="3.40.50.1820">
    <property type="entry name" value="alpha/beta hydrolase"/>
    <property type="match status" value="1"/>
</dbReference>
<evidence type="ECO:0000313" key="2">
    <source>
        <dbReference type="EMBL" id="ODV62896.1"/>
    </source>
</evidence>
<dbReference type="AlphaFoldDB" id="A0A1D2VMQ7"/>
<proteinExistence type="predicted"/>
<evidence type="ECO:0000313" key="3">
    <source>
        <dbReference type="Proteomes" id="UP000095038"/>
    </source>
</evidence>